<evidence type="ECO:0000313" key="2">
    <source>
        <dbReference type="Proteomes" id="UP001206126"/>
    </source>
</evidence>
<reference evidence="1 2" key="1">
    <citation type="submission" date="2022-08" db="EMBL/GenBank/DDBJ databases">
        <title>Reclassification of Massilia species as members of the genera Telluria, Duganella, Pseudoduganella, Mokoshia gen. nov. and Zemynaea gen. nov. using orthogonal and non-orthogonal genome-based approaches.</title>
        <authorList>
            <person name="Bowman J.P."/>
        </authorList>
    </citation>
    <scope>NUCLEOTIDE SEQUENCE [LARGE SCALE GENOMIC DNA]</scope>
    <source>
        <strain evidence="1 2">JCM 31605</strain>
    </source>
</reference>
<sequence length="105" mass="11447">MDRSEAMRALGDELAAAATASDWDRLRVAARALPSALRELAGRGPLTAREREALAWLRSAYEQAQGACARAAHDLELRLDDMRNNKEGWIAYALGGDNDPAVEQP</sequence>
<evidence type="ECO:0000313" key="1">
    <source>
        <dbReference type="EMBL" id="MCS0808902.1"/>
    </source>
</evidence>
<accession>A0ABT2DC47</accession>
<protein>
    <recommendedName>
        <fullName evidence="3">Flagellar protein FliT</fullName>
    </recommendedName>
</protein>
<gene>
    <name evidence="1" type="ORF">NX774_13315</name>
</gene>
<dbReference type="Proteomes" id="UP001206126">
    <property type="component" value="Unassembled WGS sequence"/>
</dbReference>
<keyword evidence="2" id="KW-1185">Reference proteome</keyword>
<evidence type="ECO:0008006" key="3">
    <source>
        <dbReference type="Google" id="ProtNLM"/>
    </source>
</evidence>
<dbReference type="RefSeq" id="WP_258822653.1">
    <property type="nucleotide sequence ID" value="NZ_JANUHB010000002.1"/>
</dbReference>
<proteinExistence type="predicted"/>
<name>A0ABT2DC47_9BURK</name>
<organism evidence="1 2">
    <name type="scientific">Massilia agilis</name>
    <dbReference type="NCBI Taxonomy" id="1811226"/>
    <lineage>
        <taxon>Bacteria</taxon>
        <taxon>Pseudomonadati</taxon>
        <taxon>Pseudomonadota</taxon>
        <taxon>Betaproteobacteria</taxon>
        <taxon>Burkholderiales</taxon>
        <taxon>Oxalobacteraceae</taxon>
        <taxon>Telluria group</taxon>
        <taxon>Massilia</taxon>
    </lineage>
</organism>
<comment type="caution">
    <text evidence="1">The sequence shown here is derived from an EMBL/GenBank/DDBJ whole genome shotgun (WGS) entry which is preliminary data.</text>
</comment>
<dbReference type="EMBL" id="JANUHB010000002">
    <property type="protein sequence ID" value="MCS0808902.1"/>
    <property type="molecule type" value="Genomic_DNA"/>
</dbReference>